<dbReference type="AlphaFoldDB" id="A0A0A8E7P3"/>
<dbReference type="Gene3D" id="1.10.1040.10">
    <property type="entry name" value="N-(1-d-carboxylethyl)-l-norvaline Dehydrogenase, domain 2"/>
    <property type="match status" value="1"/>
</dbReference>
<dbReference type="EMBL" id="CP007585">
    <property type="protein sequence ID" value="AJC50023.1"/>
    <property type="molecule type" value="Genomic_DNA"/>
</dbReference>
<dbReference type="Proteomes" id="UP000031129">
    <property type="component" value="Chromosome"/>
</dbReference>
<dbReference type="PANTHER" id="PTHR30524:SF0">
    <property type="entry name" value="ALTRONATE OXIDOREDUCTASE-RELATED"/>
    <property type="match status" value="1"/>
</dbReference>
<reference evidence="6 7" key="1">
    <citation type="journal article" date="2015" name="Genome Announc.">
        <title>Complete Genome Sequence of Mycoplasma flocculare Strain Ms42T (ATCC 27399T).</title>
        <authorList>
            <person name="Calcutt M.J."/>
            <person name="Foecking M.F."/>
            <person name="Heidari M.B."/>
            <person name="McIntosh M.A."/>
        </authorList>
    </citation>
    <scope>NUCLEOTIDE SEQUENCE [LARGE SCALE GENOMIC DNA]</scope>
    <source>
        <strain evidence="7">ATCC 27399</strain>
    </source>
</reference>
<dbReference type="InterPro" id="IPR008927">
    <property type="entry name" value="6-PGluconate_DH-like_C_sf"/>
</dbReference>
<evidence type="ECO:0000256" key="3">
    <source>
        <dbReference type="ARBA" id="ARBA00048615"/>
    </source>
</evidence>
<dbReference type="SUPFAM" id="SSF51735">
    <property type="entry name" value="NAD(P)-binding Rossmann-fold domains"/>
    <property type="match status" value="1"/>
</dbReference>
<dbReference type="Gene3D" id="3.40.50.720">
    <property type="entry name" value="NAD(P)-binding Rossmann-like Domain"/>
    <property type="match status" value="1"/>
</dbReference>
<protein>
    <submittedName>
        <fullName evidence="6">Mannitol-1-phosphate 5-dehydrogenase</fullName>
    </submittedName>
</protein>
<dbReference type="GO" id="GO:0005829">
    <property type="term" value="C:cytosol"/>
    <property type="evidence" value="ECO:0007669"/>
    <property type="project" value="TreeGrafter"/>
</dbReference>
<comment type="catalytic activity">
    <reaction evidence="3">
        <text>D-mannitol 1-phosphate + NAD(+) = beta-D-fructose 6-phosphate + NADH + H(+)</text>
        <dbReference type="Rhea" id="RHEA:19661"/>
        <dbReference type="ChEBI" id="CHEBI:15378"/>
        <dbReference type="ChEBI" id="CHEBI:57540"/>
        <dbReference type="ChEBI" id="CHEBI:57634"/>
        <dbReference type="ChEBI" id="CHEBI:57945"/>
        <dbReference type="ChEBI" id="CHEBI:61381"/>
        <dbReference type="EC" id="1.1.1.17"/>
    </reaction>
</comment>
<dbReference type="HOGENOM" id="CLU_036089_0_1_14"/>
<dbReference type="InterPro" id="IPR013118">
    <property type="entry name" value="Mannitol_DH_C"/>
</dbReference>
<dbReference type="RefSeq" id="WP_002557864.1">
    <property type="nucleotide sequence ID" value="NZ_CP007585.1"/>
</dbReference>
<keyword evidence="2" id="KW-0520">NAD</keyword>
<dbReference type="Pfam" id="PF01232">
    <property type="entry name" value="Mannitol_dh"/>
    <property type="match status" value="1"/>
</dbReference>
<dbReference type="NCBIfam" id="NF002651">
    <property type="entry name" value="PRK02318.2-4"/>
    <property type="match status" value="1"/>
</dbReference>
<evidence type="ECO:0000313" key="6">
    <source>
        <dbReference type="EMBL" id="AJC50023.1"/>
    </source>
</evidence>
<keyword evidence="1" id="KW-0560">Oxidoreductase</keyword>
<dbReference type="InterPro" id="IPR013328">
    <property type="entry name" value="6PGD_dom2"/>
</dbReference>
<evidence type="ECO:0000256" key="1">
    <source>
        <dbReference type="ARBA" id="ARBA00023002"/>
    </source>
</evidence>
<proteinExistence type="predicted"/>
<keyword evidence="7" id="KW-1185">Reference proteome</keyword>
<evidence type="ECO:0000259" key="4">
    <source>
        <dbReference type="Pfam" id="PF01232"/>
    </source>
</evidence>
<dbReference type="STRING" id="743971.MYF_02640"/>
<dbReference type="SUPFAM" id="SSF48179">
    <property type="entry name" value="6-phosphogluconate dehydrogenase C-terminal domain-like"/>
    <property type="match status" value="1"/>
</dbReference>
<sequence>MKVVHFGVGNIGRGLIAKLYRQNKFEIVFVDINQNLIDNLNKKGFYYVINFENGEKYKIRSFFAINLKDENNLLKELKESEIISTSVGAKNLIFLEPIFAKLAKINQKDKQIICFENGFRVSSYFKSILGNCQFWDFVDTTIDQIVPNSDDLNVYTETFSEIILEDKNQKIRLKGVKYLQNLDFFILRKLFFVNTLHSGIAYFAYILKINFIHEALNSEIIQSYVNQLKNVLQKVILFENSLMSDEEIDIYFKNIIKRFKNPVLQDPVVRVCRNPVTKISKNERFDLLLKYAKRAKLNTAELNIIYKTFANILNFDWKSDAQAVEMREKLATNPQVFLKNYTNLDNQEIKLVLNFYQKQKR</sequence>
<dbReference type="OrthoDB" id="271711at2"/>
<dbReference type="GO" id="GO:0019592">
    <property type="term" value="P:mannitol catabolic process"/>
    <property type="evidence" value="ECO:0007669"/>
    <property type="project" value="TreeGrafter"/>
</dbReference>
<dbReference type="InterPro" id="IPR036291">
    <property type="entry name" value="NAD(P)-bd_dom_sf"/>
</dbReference>
<evidence type="ECO:0000256" key="2">
    <source>
        <dbReference type="ARBA" id="ARBA00023027"/>
    </source>
</evidence>
<name>A0A0A8E7P3_MESFC</name>
<dbReference type="GO" id="GO:0008926">
    <property type="term" value="F:mannitol-1-phosphate 5-dehydrogenase activity"/>
    <property type="evidence" value="ECO:0007669"/>
    <property type="project" value="UniProtKB-EC"/>
</dbReference>
<dbReference type="PANTHER" id="PTHR30524">
    <property type="entry name" value="MANNITOL-1-PHOSPHATE 5-DEHYDROGENASE"/>
    <property type="match status" value="1"/>
</dbReference>
<evidence type="ECO:0000259" key="5">
    <source>
        <dbReference type="Pfam" id="PF08125"/>
    </source>
</evidence>
<organism evidence="6 7">
    <name type="scientific">Mesomycoplasma flocculare ATCC 27399</name>
    <dbReference type="NCBI Taxonomy" id="743971"/>
    <lineage>
        <taxon>Bacteria</taxon>
        <taxon>Bacillati</taxon>
        <taxon>Mycoplasmatota</taxon>
        <taxon>Mycoplasmoidales</taxon>
        <taxon>Metamycoplasmataceae</taxon>
        <taxon>Mesomycoplasma</taxon>
    </lineage>
</organism>
<evidence type="ECO:0000313" key="7">
    <source>
        <dbReference type="Proteomes" id="UP000031129"/>
    </source>
</evidence>
<dbReference type="InterPro" id="IPR013131">
    <property type="entry name" value="Mannitol_DH_N"/>
</dbReference>
<feature type="domain" description="Mannitol dehydrogenase C-terminal" evidence="5">
    <location>
        <begin position="181"/>
        <end position="332"/>
    </location>
</feature>
<dbReference type="Pfam" id="PF08125">
    <property type="entry name" value="Mannitol_dh_C"/>
    <property type="match status" value="1"/>
</dbReference>
<accession>A0A0A8E7P3</accession>
<dbReference type="KEGG" id="mfq:MYF_02640"/>
<gene>
    <name evidence="6" type="primary">mtlD</name>
    <name evidence="6" type="ORF">MYF_02640</name>
</gene>
<feature type="domain" description="Mannitol dehydrogenase N-terminal" evidence="4">
    <location>
        <begin position="1"/>
        <end position="170"/>
    </location>
</feature>